<dbReference type="RefSeq" id="WP_109360367.1">
    <property type="nucleotide sequence ID" value="NZ_QFRJ01000013.1"/>
</dbReference>
<evidence type="ECO:0000313" key="2">
    <source>
        <dbReference type="Proteomes" id="UP000245370"/>
    </source>
</evidence>
<protein>
    <recommendedName>
        <fullName evidence="3">NRDE family protein</fullName>
    </recommendedName>
</protein>
<gene>
    <name evidence="1" type="ORF">DIT68_13600</name>
</gene>
<dbReference type="Pfam" id="PF05742">
    <property type="entry name" value="TANGO2"/>
    <property type="match status" value="1"/>
</dbReference>
<accession>A0A2U2X555</accession>
<name>A0A2U2X555_9FLAO</name>
<sequence length="254" mass="28733">MCLIAFAYNVSKEYPLILIANRDEFYDRPAQKAHFWNSESEPEILAGKDLQGGGTWFGVSKNGKWGAVTNYRDIENIKENAPTRGNLIPDFLKSSDSAEEYLSQLKMKAAEYNGFNLLLGDENGIYHYSNISNAITKIQPGIHGVSNALLNTPWPKLEFAKSELEDKIQSHNLNQETLFTILKNEKKADVDQLPKTGLTDELEKQLSSIFIDIDNYGTRCSTLLFIDKSRKMKFVERTYDAGNIEKGEDVVFGF</sequence>
<proteinExistence type="predicted"/>
<organism evidence="1 2">
    <name type="scientific">Brumimicrobium oceani</name>
    <dbReference type="NCBI Taxonomy" id="2100725"/>
    <lineage>
        <taxon>Bacteria</taxon>
        <taxon>Pseudomonadati</taxon>
        <taxon>Bacteroidota</taxon>
        <taxon>Flavobacteriia</taxon>
        <taxon>Flavobacteriales</taxon>
        <taxon>Crocinitomicaceae</taxon>
        <taxon>Brumimicrobium</taxon>
    </lineage>
</organism>
<dbReference type="PANTHER" id="PTHR17985">
    <property type="entry name" value="SER/THR-RICH PROTEIN T10 IN DGCR REGION"/>
    <property type="match status" value="1"/>
</dbReference>
<dbReference type="OrthoDB" id="4380123at2"/>
<dbReference type="EMBL" id="QFRJ01000013">
    <property type="protein sequence ID" value="PWH82926.1"/>
    <property type="molecule type" value="Genomic_DNA"/>
</dbReference>
<reference evidence="1 2" key="2">
    <citation type="submission" date="2018-05" db="EMBL/GenBank/DDBJ databases">
        <authorList>
            <person name="Lanie J.A."/>
            <person name="Ng W.-L."/>
            <person name="Kazmierczak K.M."/>
            <person name="Andrzejewski T.M."/>
            <person name="Davidsen T.M."/>
            <person name="Wayne K.J."/>
            <person name="Tettelin H."/>
            <person name="Glass J.I."/>
            <person name="Rusch D."/>
            <person name="Podicherti R."/>
            <person name="Tsui H.-C.T."/>
            <person name="Winkler M.E."/>
        </authorList>
    </citation>
    <scope>NUCLEOTIDE SEQUENCE [LARGE SCALE GENOMIC DNA]</scope>
    <source>
        <strain evidence="1 2">C305</strain>
    </source>
</reference>
<dbReference type="PANTHER" id="PTHR17985:SF8">
    <property type="entry name" value="TRANSPORT AND GOLGI ORGANIZATION PROTEIN 2 HOMOLOG"/>
    <property type="match status" value="1"/>
</dbReference>
<evidence type="ECO:0008006" key="3">
    <source>
        <dbReference type="Google" id="ProtNLM"/>
    </source>
</evidence>
<comment type="caution">
    <text evidence="1">The sequence shown here is derived from an EMBL/GenBank/DDBJ whole genome shotgun (WGS) entry which is preliminary data.</text>
</comment>
<dbReference type="Proteomes" id="UP000245370">
    <property type="component" value="Unassembled WGS sequence"/>
</dbReference>
<evidence type="ECO:0000313" key="1">
    <source>
        <dbReference type="EMBL" id="PWH82926.1"/>
    </source>
</evidence>
<dbReference type="InterPro" id="IPR008551">
    <property type="entry name" value="TANGO2"/>
</dbReference>
<reference evidence="1 2" key="1">
    <citation type="submission" date="2018-05" db="EMBL/GenBank/DDBJ databases">
        <title>Brumimicrobium oceani sp. nov., isolated from coastal sediment.</title>
        <authorList>
            <person name="Kou Y."/>
        </authorList>
    </citation>
    <scope>NUCLEOTIDE SEQUENCE [LARGE SCALE GENOMIC DNA]</scope>
    <source>
        <strain evidence="1 2">C305</strain>
    </source>
</reference>
<keyword evidence="2" id="KW-1185">Reference proteome</keyword>
<dbReference type="AlphaFoldDB" id="A0A2U2X555"/>